<evidence type="ECO:0000313" key="2">
    <source>
        <dbReference type="Proteomes" id="UP001313282"/>
    </source>
</evidence>
<accession>A0AAN8N887</accession>
<gene>
    <name evidence="1" type="ORF">TWF718_005760</name>
</gene>
<comment type="caution">
    <text evidence="1">The sequence shown here is derived from an EMBL/GenBank/DDBJ whole genome shotgun (WGS) entry which is preliminary data.</text>
</comment>
<keyword evidence="2" id="KW-1185">Reference proteome</keyword>
<name>A0AAN8N887_9PEZI</name>
<proteinExistence type="predicted"/>
<protein>
    <submittedName>
        <fullName evidence="1">Uncharacterized protein</fullName>
    </submittedName>
</protein>
<reference evidence="1 2" key="1">
    <citation type="submission" date="2019-10" db="EMBL/GenBank/DDBJ databases">
        <authorList>
            <person name="Palmer J.M."/>
        </authorList>
    </citation>
    <scope>NUCLEOTIDE SEQUENCE [LARGE SCALE GENOMIC DNA]</scope>
    <source>
        <strain evidence="1 2">TWF718</strain>
    </source>
</reference>
<evidence type="ECO:0000313" key="1">
    <source>
        <dbReference type="EMBL" id="KAK6347940.1"/>
    </source>
</evidence>
<sequence>MAVVLPAKNVQMASVYRLEFTNAPPVTVVPIINGVAGPHVEVLETLVKAAVGAHPGIRSTYVMLSQSAAATLAAPRTGNASTESVYLQELIGVHMTTTFARITSGAVEILAEDLETQEKVAVGLRSVIENFYALRTQAAVVIPAQLLTITAVLGQGMARDFHVQKTGHVAEILAALQGKAVVQMVAVVSCRKQTWAKGLGYMSDVSPMLRRTPWIM</sequence>
<dbReference type="EMBL" id="JAVHNR010000003">
    <property type="protein sequence ID" value="KAK6347940.1"/>
    <property type="molecule type" value="Genomic_DNA"/>
</dbReference>
<organism evidence="1 2">
    <name type="scientific">Orbilia javanica</name>
    <dbReference type="NCBI Taxonomy" id="47235"/>
    <lineage>
        <taxon>Eukaryota</taxon>
        <taxon>Fungi</taxon>
        <taxon>Dikarya</taxon>
        <taxon>Ascomycota</taxon>
        <taxon>Pezizomycotina</taxon>
        <taxon>Orbiliomycetes</taxon>
        <taxon>Orbiliales</taxon>
        <taxon>Orbiliaceae</taxon>
        <taxon>Orbilia</taxon>
    </lineage>
</organism>
<dbReference type="Proteomes" id="UP001313282">
    <property type="component" value="Unassembled WGS sequence"/>
</dbReference>
<dbReference type="AlphaFoldDB" id="A0AAN8N887"/>